<keyword evidence="2" id="KW-1185">Reference proteome</keyword>
<sequence length="122" mass="13359">MLPSADKLYGHPDFILAGGVVLATWTWTQEGVRCGSRLLFQAVEKSASIRAASGGLRRKVKSVIAETLGSKLRSDVCFPARRHSHVMALLTGSHGIRMERDRHVGAQHFCSALTHPLLGLNW</sequence>
<reference evidence="1 2" key="1">
    <citation type="submission" date="2021-06" db="EMBL/GenBank/DDBJ databases">
        <authorList>
            <person name="Palmer J.M."/>
        </authorList>
    </citation>
    <scope>NUCLEOTIDE SEQUENCE [LARGE SCALE GENOMIC DNA]</scope>
    <source>
        <strain evidence="1 2">AS_MEX2019</strain>
        <tissue evidence="1">Muscle</tissue>
    </source>
</reference>
<gene>
    <name evidence="1" type="ORF">AMECASPLE_032789</name>
</gene>
<organism evidence="1 2">
    <name type="scientific">Ameca splendens</name>
    <dbReference type="NCBI Taxonomy" id="208324"/>
    <lineage>
        <taxon>Eukaryota</taxon>
        <taxon>Metazoa</taxon>
        <taxon>Chordata</taxon>
        <taxon>Craniata</taxon>
        <taxon>Vertebrata</taxon>
        <taxon>Euteleostomi</taxon>
        <taxon>Actinopterygii</taxon>
        <taxon>Neopterygii</taxon>
        <taxon>Teleostei</taxon>
        <taxon>Neoteleostei</taxon>
        <taxon>Acanthomorphata</taxon>
        <taxon>Ovalentaria</taxon>
        <taxon>Atherinomorphae</taxon>
        <taxon>Cyprinodontiformes</taxon>
        <taxon>Goodeidae</taxon>
        <taxon>Ameca</taxon>
    </lineage>
</organism>
<evidence type="ECO:0000313" key="1">
    <source>
        <dbReference type="EMBL" id="MEQ2316466.1"/>
    </source>
</evidence>
<protein>
    <submittedName>
        <fullName evidence="1">Uncharacterized protein</fullName>
    </submittedName>
</protein>
<dbReference type="Proteomes" id="UP001469553">
    <property type="component" value="Unassembled WGS sequence"/>
</dbReference>
<dbReference type="EMBL" id="JAHRIP010088955">
    <property type="protein sequence ID" value="MEQ2316466.1"/>
    <property type="molecule type" value="Genomic_DNA"/>
</dbReference>
<accession>A0ABV1ADY2</accession>
<evidence type="ECO:0000313" key="2">
    <source>
        <dbReference type="Proteomes" id="UP001469553"/>
    </source>
</evidence>
<name>A0ABV1ADY2_9TELE</name>
<comment type="caution">
    <text evidence="1">The sequence shown here is derived from an EMBL/GenBank/DDBJ whole genome shotgun (WGS) entry which is preliminary data.</text>
</comment>
<proteinExistence type="predicted"/>